<dbReference type="PANTHER" id="PTHR43471">
    <property type="entry name" value="ABC TRANSPORTER PERMEASE"/>
    <property type="match status" value="1"/>
</dbReference>
<evidence type="ECO:0000256" key="1">
    <source>
        <dbReference type="ARBA" id="ARBA00004141"/>
    </source>
</evidence>
<feature type="transmembrane region" description="Helical" evidence="5">
    <location>
        <begin position="150"/>
        <end position="172"/>
    </location>
</feature>
<feature type="transmembrane region" description="Helical" evidence="5">
    <location>
        <begin position="21"/>
        <end position="44"/>
    </location>
</feature>
<accession>A0A662D8J5</accession>
<evidence type="ECO:0000256" key="5">
    <source>
        <dbReference type="SAM" id="Phobius"/>
    </source>
</evidence>
<evidence type="ECO:0000256" key="4">
    <source>
        <dbReference type="ARBA" id="ARBA00023136"/>
    </source>
</evidence>
<feature type="transmembrane region" description="Helical" evidence="5">
    <location>
        <begin position="64"/>
        <end position="86"/>
    </location>
</feature>
<feature type="transmembrane region" description="Helical" evidence="5">
    <location>
        <begin position="249"/>
        <end position="271"/>
    </location>
</feature>
<dbReference type="Pfam" id="PF12698">
    <property type="entry name" value="ABC2_membrane_3"/>
    <property type="match status" value="1"/>
</dbReference>
<keyword evidence="4 5" id="KW-0472">Membrane</keyword>
<gene>
    <name evidence="7" type="ORF">DRJ04_07450</name>
</gene>
<sequence>MREKEISLSVYSMKILVKRELISSLYGWGFYVAIFISFLISSFILKNFLQGIREENIFISSYPLNFPLFVSVVIISFYLVVVSAISISREREQGTLEILFYGPVSFSSFLLGKYITDMLLYLIILCFFALYFLGVSVLTNLGFTLALAKAFLVSIFLASCMVSFGLFISSLTGRVRSSVIWLIGIILAFLAIWFLQNIFLNLPSEALSSWLRYLQKTLGIVSHFVRWISPFSYLSRGMESIRVGSIKPLLLNILYSLIYTTVLLVLSVYILKAKGART</sequence>
<feature type="transmembrane region" description="Helical" evidence="5">
    <location>
        <begin position="121"/>
        <end position="143"/>
    </location>
</feature>
<organism evidence="7 8">
    <name type="scientific">Aerophobetes bacterium</name>
    <dbReference type="NCBI Taxonomy" id="2030807"/>
    <lineage>
        <taxon>Bacteria</taxon>
        <taxon>Candidatus Aerophobota</taxon>
    </lineage>
</organism>
<feature type="transmembrane region" description="Helical" evidence="5">
    <location>
        <begin position="178"/>
        <end position="198"/>
    </location>
</feature>
<feature type="domain" description="ABC-2 type transporter transmembrane" evidence="6">
    <location>
        <begin position="70"/>
        <end position="269"/>
    </location>
</feature>
<comment type="caution">
    <text evidence="7">The sequence shown here is derived from an EMBL/GenBank/DDBJ whole genome shotgun (WGS) entry which is preliminary data.</text>
</comment>
<dbReference type="AlphaFoldDB" id="A0A662D8J5"/>
<evidence type="ECO:0000256" key="3">
    <source>
        <dbReference type="ARBA" id="ARBA00022989"/>
    </source>
</evidence>
<comment type="subcellular location">
    <subcellularLocation>
        <location evidence="1">Membrane</location>
        <topology evidence="1">Multi-pass membrane protein</topology>
    </subcellularLocation>
</comment>
<evidence type="ECO:0000256" key="2">
    <source>
        <dbReference type="ARBA" id="ARBA00022692"/>
    </source>
</evidence>
<keyword evidence="3 5" id="KW-1133">Transmembrane helix</keyword>
<evidence type="ECO:0000259" key="6">
    <source>
        <dbReference type="Pfam" id="PF12698"/>
    </source>
</evidence>
<dbReference type="InterPro" id="IPR013525">
    <property type="entry name" value="ABC2_TM"/>
</dbReference>
<reference evidence="7 8" key="1">
    <citation type="submission" date="2018-06" db="EMBL/GenBank/DDBJ databases">
        <title>Extensive metabolic versatility and redundancy in microbially diverse, dynamic hydrothermal sediments.</title>
        <authorList>
            <person name="Dombrowski N."/>
            <person name="Teske A."/>
            <person name="Baker B.J."/>
        </authorList>
    </citation>
    <scope>NUCLEOTIDE SEQUENCE [LARGE SCALE GENOMIC DNA]</scope>
    <source>
        <strain evidence="7">B3_G15</strain>
    </source>
</reference>
<dbReference type="GO" id="GO:0005886">
    <property type="term" value="C:plasma membrane"/>
    <property type="evidence" value="ECO:0007669"/>
    <property type="project" value="UniProtKB-SubCell"/>
</dbReference>
<evidence type="ECO:0000313" key="8">
    <source>
        <dbReference type="Proteomes" id="UP000280417"/>
    </source>
</evidence>
<keyword evidence="2 5" id="KW-0812">Transmembrane</keyword>
<name>A0A662D8J5_UNCAE</name>
<dbReference type="GO" id="GO:0140359">
    <property type="term" value="F:ABC-type transporter activity"/>
    <property type="evidence" value="ECO:0007669"/>
    <property type="project" value="InterPro"/>
</dbReference>
<dbReference type="EMBL" id="QMQA01000221">
    <property type="protein sequence ID" value="RLE11765.1"/>
    <property type="molecule type" value="Genomic_DNA"/>
</dbReference>
<proteinExistence type="predicted"/>
<evidence type="ECO:0000313" key="7">
    <source>
        <dbReference type="EMBL" id="RLE11765.1"/>
    </source>
</evidence>
<dbReference type="Proteomes" id="UP000280417">
    <property type="component" value="Unassembled WGS sequence"/>
</dbReference>
<protein>
    <recommendedName>
        <fullName evidence="6">ABC-2 type transporter transmembrane domain-containing protein</fullName>
    </recommendedName>
</protein>